<feature type="chain" id="PRO_5011552575" evidence="1">
    <location>
        <begin position="24"/>
        <end position="338"/>
    </location>
</feature>
<evidence type="ECO:0000256" key="1">
    <source>
        <dbReference type="SAM" id="SignalP"/>
    </source>
</evidence>
<protein>
    <submittedName>
        <fullName evidence="2">Uncharacterized protein</fullName>
    </submittedName>
</protein>
<dbReference type="AlphaFoldDB" id="A0A1H0NQK9"/>
<gene>
    <name evidence="2" type="ORF">SAMN05660330_01399</name>
</gene>
<sequence length="338" mass="38605">MSSLRIFICILISCCSFSTVCQTAEIDTITPYSKALPDITDTLNEIINRRLREGVDNANAHRDDFTLFSERGMCDEEILYTELRKAIFHSFSASLGLKGYSLDKQLRELLASQSYSLPLEDSIYRDITFLEGISLNLKELSNVVRIRDQLIGLDKIGHFFAEGWNYFEQTQEDNATIETAIAWGTELEEGTFGYLTTGIFSYADLVANFNGFRFWNGLRKKTKDPIETVIADFFTSQQISCNFDLFASIKKRKIVRKWVLGKKFDISEYVDGSWNEANNCNRYKDTAIEAKVTARIAEVRPGFLCPEDRTVCMKASKKYDGYAKYLLHPQCLIASHDN</sequence>
<accession>A0A1H0NQK9</accession>
<name>A0A1H0NQK9_9BACT</name>
<feature type="signal peptide" evidence="1">
    <location>
        <begin position="1"/>
        <end position="23"/>
    </location>
</feature>
<organism evidence="2 3">
    <name type="scientific">Desulforhopalus singaporensis</name>
    <dbReference type="NCBI Taxonomy" id="91360"/>
    <lineage>
        <taxon>Bacteria</taxon>
        <taxon>Pseudomonadati</taxon>
        <taxon>Thermodesulfobacteriota</taxon>
        <taxon>Desulfobulbia</taxon>
        <taxon>Desulfobulbales</taxon>
        <taxon>Desulfocapsaceae</taxon>
        <taxon>Desulforhopalus</taxon>
    </lineage>
</organism>
<reference evidence="2 3" key="1">
    <citation type="submission" date="2016-10" db="EMBL/GenBank/DDBJ databases">
        <authorList>
            <person name="de Groot N.N."/>
        </authorList>
    </citation>
    <scope>NUCLEOTIDE SEQUENCE [LARGE SCALE GENOMIC DNA]</scope>
    <source>
        <strain evidence="2 3">DSM 12130</strain>
    </source>
</reference>
<keyword evidence="3" id="KW-1185">Reference proteome</keyword>
<keyword evidence="1" id="KW-0732">Signal</keyword>
<proteinExistence type="predicted"/>
<evidence type="ECO:0000313" key="3">
    <source>
        <dbReference type="Proteomes" id="UP000199073"/>
    </source>
</evidence>
<dbReference type="EMBL" id="FNJI01000008">
    <property type="protein sequence ID" value="SDO94818.1"/>
    <property type="molecule type" value="Genomic_DNA"/>
</dbReference>
<dbReference type="RefSeq" id="WP_245695025.1">
    <property type="nucleotide sequence ID" value="NZ_FNJI01000008.1"/>
</dbReference>
<dbReference type="Proteomes" id="UP000199073">
    <property type="component" value="Unassembled WGS sequence"/>
</dbReference>
<evidence type="ECO:0000313" key="2">
    <source>
        <dbReference type="EMBL" id="SDO94818.1"/>
    </source>
</evidence>